<keyword evidence="1" id="KW-0533">Nickel</keyword>
<proteinExistence type="predicted"/>
<dbReference type="EMBL" id="JBGMEK010000016">
    <property type="protein sequence ID" value="MFA0811135.1"/>
    <property type="molecule type" value="Genomic_DNA"/>
</dbReference>
<dbReference type="RefSeq" id="WP_371838704.1">
    <property type="nucleotide sequence ID" value="NZ_JBGMEK010000016.1"/>
</dbReference>
<sequence length="90" mass="10083">MHEQSLIKNLIAKIQQLSADEDGKLVGVKLRLGALAHISPSHLREHFEQEVLGTALEGLRLEIEVLTDIHHAEAQDIILENLQFEARDGK</sequence>
<accession>A0ABV4P0A2</accession>
<evidence type="ECO:0000256" key="2">
    <source>
        <dbReference type="ARBA" id="ARBA00022723"/>
    </source>
</evidence>
<organism evidence="4 5">
    <name type="scientific">Microbulbifer epialgicus</name>
    <dbReference type="NCBI Taxonomy" id="393907"/>
    <lineage>
        <taxon>Bacteria</taxon>
        <taxon>Pseudomonadati</taxon>
        <taxon>Pseudomonadota</taxon>
        <taxon>Gammaproteobacteria</taxon>
        <taxon>Cellvibrionales</taxon>
        <taxon>Microbulbiferaceae</taxon>
        <taxon>Microbulbifer</taxon>
    </lineage>
</organism>
<keyword evidence="5" id="KW-1185">Reference proteome</keyword>
<evidence type="ECO:0000313" key="5">
    <source>
        <dbReference type="Proteomes" id="UP001569428"/>
    </source>
</evidence>
<comment type="caution">
    <text evidence="4">The sequence shown here is derived from an EMBL/GenBank/DDBJ whole genome shotgun (WGS) entry which is preliminary data.</text>
</comment>
<gene>
    <name evidence="4" type="ORF">ACCI49_09410</name>
</gene>
<reference evidence="4 5" key="1">
    <citation type="submission" date="2024-08" db="EMBL/GenBank/DDBJ databases">
        <authorList>
            <person name="Ishaq N."/>
        </authorList>
    </citation>
    <scope>NUCLEOTIDE SEQUENCE [LARGE SCALE GENOMIC DNA]</scope>
    <source>
        <strain evidence="4 5">DSM 18651</strain>
    </source>
</reference>
<evidence type="ECO:0000256" key="1">
    <source>
        <dbReference type="ARBA" id="ARBA00022596"/>
    </source>
</evidence>
<dbReference type="Proteomes" id="UP001569428">
    <property type="component" value="Unassembled WGS sequence"/>
</dbReference>
<evidence type="ECO:0000256" key="3">
    <source>
        <dbReference type="ARBA" id="ARBA00022833"/>
    </source>
</evidence>
<keyword evidence="3" id="KW-0862">Zinc</keyword>
<keyword evidence="2" id="KW-0479">Metal-binding</keyword>
<dbReference type="InterPro" id="IPR000688">
    <property type="entry name" value="HypA/HybF"/>
</dbReference>
<name>A0ABV4P0A2_9GAMM</name>
<protein>
    <submittedName>
        <fullName evidence="4">Hydrogenase/urease maturation nickel metallochaperone HypA</fullName>
    </submittedName>
</protein>
<dbReference type="Pfam" id="PF01155">
    <property type="entry name" value="HypA"/>
    <property type="match status" value="1"/>
</dbReference>
<dbReference type="Gene3D" id="3.30.2320.50">
    <property type="match status" value="1"/>
</dbReference>
<evidence type="ECO:0000313" key="4">
    <source>
        <dbReference type="EMBL" id="MFA0811135.1"/>
    </source>
</evidence>